<evidence type="ECO:0000313" key="4">
    <source>
        <dbReference type="Proteomes" id="UP000030149"/>
    </source>
</evidence>
<feature type="domain" description="Outer membrane protein beta-barrel" evidence="2">
    <location>
        <begin position="39"/>
        <end position="209"/>
    </location>
</feature>
<evidence type="ECO:0000259" key="2">
    <source>
        <dbReference type="Pfam" id="PF13568"/>
    </source>
</evidence>
<reference evidence="3 4" key="2">
    <citation type="journal article" date="2015" name="Stand. Genomic Sci.">
        <title>High quality draft genomic sequence of Flavobacterium enshiense DK69(T) and comparison among Flavobacterium genomes.</title>
        <authorList>
            <person name="Zeng Z."/>
            <person name="Chen C."/>
            <person name="Du H."/>
            <person name="Wang G."/>
            <person name="Li M."/>
        </authorList>
    </citation>
    <scope>NUCLEOTIDE SEQUENCE [LARGE SCALE GENOMIC DNA]</scope>
    <source>
        <strain evidence="3 4">DK69</strain>
    </source>
</reference>
<feature type="chain" id="PRO_5004752340" description="Outer membrane protein beta-barrel domain-containing protein" evidence="1">
    <location>
        <begin position="20"/>
        <end position="227"/>
    </location>
</feature>
<feature type="signal peptide" evidence="1">
    <location>
        <begin position="1"/>
        <end position="19"/>
    </location>
</feature>
<dbReference type="PATRIC" id="fig|1107311.3.peg.871"/>
<reference evidence="4" key="1">
    <citation type="submission" date="2013-09" db="EMBL/GenBank/DDBJ databases">
        <authorList>
            <person name="Zeng Z."/>
            <person name="Chen C."/>
        </authorList>
    </citation>
    <scope>NUCLEOTIDE SEQUENCE [LARGE SCALE GENOMIC DNA]</scope>
    <source>
        <strain evidence="4">DK69</strain>
    </source>
</reference>
<protein>
    <recommendedName>
        <fullName evidence="2">Outer membrane protein beta-barrel domain-containing protein</fullName>
    </recommendedName>
</protein>
<accession>V6SDV4</accession>
<dbReference type="STRING" id="1107311.Q767_14585"/>
<dbReference type="Pfam" id="PF13568">
    <property type="entry name" value="OMP_b-brl_2"/>
    <property type="match status" value="1"/>
</dbReference>
<evidence type="ECO:0000256" key="1">
    <source>
        <dbReference type="SAM" id="SignalP"/>
    </source>
</evidence>
<dbReference type="InterPro" id="IPR025665">
    <property type="entry name" value="Beta-barrel_OMP_2"/>
</dbReference>
<dbReference type="AlphaFoldDB" id="V6SDV4"/>
<proteinExistence type="predicted"/>
<keyword evidence="1" id="KW-0732">Signal</keyword>
<evidence type="ECO:0000313" key="3">
    <source>
        <dbReference type="EMBL" id="KGO93894.1"/>
    </source>
</evidence>
<dbReference type="RefSeq" id="WP_023572923.1">
    <property type="nucleotide sequence ID" value="NZ_AVCS01000006.1"/>
</dbReference>
<gene>
    <name evidence="3" type="ORF">Q767_14585</name>
</gene>
<dbReference type="Proteomes" id="UP000030149">
    <property type="component" value="Unassembled WGS sequence"/>
</dbReference>
<sequence length="227" mass="26370">MIRFLLLALFVVAPFHVFSQKTDDDAAKIETIKVTDSLFREDQFYFSISYNLVQNSPKGFKQFSFSPCFTGGFLRDFPITKNRHWALAPGVGYCYTNIKQLISTDDLFLENQPVIPEDIETRIITHSIELPLEVRWRNAPVKSHKFWRVYTGFKARYILSSKIKLDSETYGGYSDDVTDNVNKWQYGAYVSAGYNTWNLHVYYGFNPIFKTGSELADLNFGFMFYIL</sequence>
<dbReference type="OrthoDB" id="959017at2"/>
<comment type="caution">
    <text evidence="3">The sequence shown here is derived from an EMBL/GenBank/DDBJ whole genome shotgun (WGS) entry which is preliminary data.</text>
</comment>
<dbReference type="eggNOG" id="ENOG502ZCAE">
    <property type="taxonomic scope" value="Bacteria"/>
</dbReference>
<organism evidence="3 4">
    <name type="scientific">Flavobacterium enshiense DK69</name>
    <dbReference type="NCBI Taxonomy" id="1107311"/>
    <lineage>
        <taxon>Bacteria</taxon>
        <taxon>Pseudomonadati</taxon>
        <taxon>Bacteroidota</taxon>
        <taxon>Flavobacteriia</taxon>
        <taxon>Flavobacteriales</taxon>
        <taxon>Flavobacteriaceae</taxon>
        <taxon>Flavobacterium</taxon>
    </lineage>
</organism>
<dbReference type="EMBL" id="JRLZ01000018">
    <property type="protein sequence ID" value="KGO93894.1"/>
    <property type="molecule type" value="Genomic_DNA"/>
</dbReference>
<name>V6SDV4_9FLAO</name>
<keyword evidence="4" id="KW-1185">Reference proteome</keyword>